<name>A0A518HUU1_9BACT</name>
<keyword evidence="2" id="KW-1185">Reference proteome</keyword>
<protein>
    <submittedName>
        <fullName evidence="1">Uncharacterized protein</fullName>
    </submittedName>
</protein>
<dbReference type="KEGG" id="snep:Enr13x_44930"/>
<organism evidence="1 2">
    <name type="scientific">Stieleria neptunia</name>
    <dbReference type="NCBI Taxonomy" id="2527979"/>
    <lineage>
        <taxon>Bacteria</taxon>
        <taxon>Pseudomonadati</taxon>
        <taxon>Planctomycetota</taxon>
        <taxon>Planctomycetia</taxon>
        <taxon>Pirellulales</taxon>
        <taxon>Pirellulaceae</taxon>
        <taxon>Stieleria</taxon>
    </lineage>
</organism>
<proteinExistence type="predicted"/>
<reference evidence="1 2" key="1">
    <citation type="submission" date="2019-03" db="EMBL/GenBank/DDBJ databases">
        <title>Deep-cultivation of Planctomycetes and their phenomic and genomic characterization uncovers novel biology.</title>
        <authorList>
            <person name="Wiegand S."/>
            <person name="Jogler M."/>
            <person name="Boedeker C."/>
            <person name="Pinto D."/>
            <person name="Vollmers J."/>
            <person name="Rivas-Marin E."/>
            <person name="Kohn T."/>
            <person name="Peeters S.H."/>
            <person name="Heuer A."/>
            <person name="Rast P."/>
            <person name="Oberbeckmann S."/>
            <person name="Bunk B."/>
            <person name="Jeske O."/>
            <person name="Meyerdierks A."/>
            <person name="Storesund J.E."/>
            <person name="Kallscheuer N."/>
            <person name="Luecker S."/>
            <person name="Lage O.M."/>
            <person name="Pohl T."/>
            <person name="Merkel B.J."/>
            <person name="Hornburger P."/>
            <person name="Mueller R.-W."/>
            <person name="Bruemmer F."/>
            <person name="Labrenz M."/>
            <person name="Spormann A.M."/>
            <person name="Op den Camp H."/>
            <person name="Overmann J."/>
            <person name="Amann R."/>
            <person name="Jetten M.S.M."/>
            <person name="Mascher T."/>
            <person name="Medema M.H."/>
            <person name="Devos D.P."/>
            <person name="Kaster A.-K."/>
            <person name="Ovreas L."/>
            <person name="Rohde M."/>
            <person name="Galperin M.Y."/>
            <person name="Jogler C."/>
        </authorList>
    </citation>
    <scope>NUCLEOTIDE SEQUENCE [LARGE SCALE GENOMIC DNA]</scope>
    <source>
        <strain evidence="1 2">Enr13</strain>
    </source>
</reference>
<dbReference type="Proteomes" id="UP000319004">
    <property type="component" value="Chromosome"/>
</dbReference>
<sequence precursor="true">MTIGWMNRGSGYQAIGPEMTGWKPIPRVDRLEAYPTLVTNPKKKPK</sequence>
<dbReference type="EMBL" id="CP037423">
    <property type="protein sequence ID" value="QDV44625.1"/>
    <property type="molecule type" value="Genomic_DNA"/>
</dbReference>
<dbReference type="AlphaFoldDB" id="A0A518HUU1"/>
<evidence type="ECO:0000313" key="2">
    <source>
        <dbReference type="Proteomes" id="UP000319004"/>
    </source>
</evidence>
<evidence type="ECO:0000313" key="1">
    <source>
        <dbReference type="EMBL" id="QDV44625.1"/>
    </source>
</evidence>
<accession>A0A518HUU1</accession>
<gene>
    <name evidence="1" type="ORF">Enr13x_44930</name>
</gene>